<dbReference type="AlphaFoldDB" id="A0A5B1LVY6"/>
<comment type="caution">
    <text evidence="2">The sequence shown here is derived from an EMBL/GenBank/DDBJ whole genome shotgun (WGS) entry which is preliminary data.</text>
</comment>
<gene>
    <name evidence="2" type="ORF">F0U47_18925</name>
</gene>
<dbReference type="EMBL" id="VUJW01000012">
    <property type="protein sequence ID" value="KAA1424308.1"/>
    <property type="molecule type" value="Genomic_DNA"/>
</dbReference>
<dbReference type="Gene3D" id="2.60.120.260">
    <property type="entry name" value="Galactose-binding domain-like"/>
    <property type="match status" value="1"/>
</dbReference>
<evidence type="ECO:0000313" key="2">
    <source>
        <dbReference type="EMBL" id="KAA1424308.1"/>
    </source>
</evidence>
<dbReference type="InterPro" id="IPR037053">
    <property type="entry name" value="Phage_tail_collar_dom_sf"/>
</dbReference>
<reference evidence="2 3" key="2">
    <citation type="submission" date="2019-09" db="EMBL/GenBank/DDBJ databases">
        <authorList>
            <person name="Jin C."/>
        </authorList>
    </citation>
    <scope>NUCLEOTIDE SEQUENCE [LARGE SCALE GENOMIC DNA]</scope>
    <source>
        <strain evidence="2 3">BN140041</strain>
    </source>
</reference>
<dbReference type="RefSeq" id="WP_149752039.1">
    <property type="nucleotide sequence ID" value="NZ_VUJW01000012.1"/>
</dbReference>
<dbReference type="SUPFAM" id="SSF88874">
    <property type="entry name" value="Receptor-binding domain of short tail fibre protein gp12"/>
    <property type="match status" value="1"/>
</dbReference>
<protein>
    <submittedName>
        <fullName evidence="2">Tail fiber protein</fullName>
    </submittedName>
</protein>
<name>A0A5B1LVY6_9ACTN</name>
<dbReference type="InterPro" id="IPR008979">
    <property type="entry name" value="Galactose-bd-like_sf"/>
</dbReference>
<dbReference type="InterPro" id="IPR011083">
    <property type="entry name" value="Phage_tail_collar_dom"/>
</dbReference>
<organism evidence="2 3">
    <name type="scientific">Nocardioides antri</name>
    <dbReference type="NCBI Taxonomy" id="2607659"/>
    <lineage>
        <taxon>Bacteria</taxon>
        <taxon>Bacillati</taxon>
        <taxon>Actinomycetota</taxon>
        <taxon>Actinomycetes</taxon>
        <taxon>Propionibacteriales</taxon>
        <taxon>Nocardioidaceae</taxon>
        <taxon>Nocardioides</taxon>
    </lineage>
</organism>
<proteinExistence type="predicted"/>
<sequence length="828" mass="85799">MSIGFAPHGVLRFEIQNDWPDLPNLIPNPAGVTGPWGWVPAVAGGPTISANNGIRATKSAAGAQTVTSDAIAVPEVTVSGNQAVAYWTLNTGATAAVSGDVAAYDAAGALLGTSTATTATTAAGTYSTTAYTLPVGTTTLRLRMILTGASGTSATFTNAVLYSGSAAAVAASSPLAEPGWTNVLGSAYEINLERRELDAGTLTVHLRDADLDPSVNPLIRPGKRWRLSVWAPTAKGGSTYAWNVFGTGVLSAPLTKYDLKDPDLPDDRRTDISVTGTDDTATLAAALRPKGVATINGLSVVLASTAVPFIVNGNKAVVDPSTVPIVSVNENASALDQIAITRDSALGFAWLDRRGILQAWDASALPINTITFNGTFDTDTSGWTATNAALARVTTPTHQGAGALRLTATADGSVTASTAAGTSGFSVVPGASYTVRSYSRTAATARNTRVQLRWYSASGATLANDIGALTSSTTTYTERTLTVTAPEGARYATIILFVGSALAGEVHYFDTVTMTGGPVDFLADANYSDLDMDFDLERCINTVKPKLVRINAATGETEEVSFGPYVAPESVRQWGQRLAEPTVHGLADTAVPGYAAAILAANATPRRRVNSAVLPLRTTAEMERWSLTDLYDLLGVTNSRAAYAAAERVTGIKHEITPDKWTLTLDFAGEGTVAPPIVTPPLTVDSQTFAALLRPVGEVTMYGGSSAPAGWLVCNGGTFSSNDYPALAALLGDTWGTHSDTTYYLPNFTDRFPIGAGTKAVGTSGGNASVVLTAANLPPFDSSNADGSTATRVARGTATSAGNVAVGSSTPVDILNPWRSINFIIRAL</sequence>
<keyword evidence="3" id="KW-1185">Reference proteome</keyword>
<dbReference type="Proteomes" id="UP000324351">
    <property type="component" value="Unassembled WGS sequence"/>
</dbReference>
<dbReference type="Pfam" id="PF07484">
    <property type="entry name" value="Collar"/>
    <property type="match status" value="1"/>
</dbReference>
<dbReference type="SUPFAM" id="SSF49785">
    <property type="entry name" value="Galactose-binding domain-like"/>
    <property type="match status" value="1"/>
</dbReference>
<evidence type="ECO:0000259" key="1">
    <source>
        <dbReference type="Pfam" id="PF07484"/>
    </source>
</evidence>
<evidence type="ECO:0000313" key="3">
    <source>
        <dbReference type="Proteomes" id="UP000324351"/>
    </source>
</evidence>
<feature type="domain" description="Phage tail collar" evidence="1">
    <location>
        <begin position="697"/>
        <end position="753"/>
    </location>
</feature>
<accession>A0A5B1LVY6</accession>
<reference evidence="2 3" key="1">
    <citation type="submission" date="2019-09" db="EMBL/GenBank/DDBJ databases">
        <title>Nocardioides panacisoli sp. nov., isolated from the soil of a ginseng field.</title>
        <authorList>
            <person name="Cho C."/>
        </authorList>
    </citation>
    <scope>NUCLEOTIDE SEQUENCE [LARGE SCALE GENOMIC DNA]</scope>
    <source>
        <strain evidence="2 3">BN140041</strain>
    </source>
</reference>
<dbReference type="Gene3D" id="3.90.1340.10">
    <property type="entry name" value="Phage tail collar domain"/>
    <property type="match status" value="1"/>
</dbReference>